<reference evidence="1 2" key="1">
    <citation type="journal article" date="2011" name="Microbiology">
        <title>Transcriptome response to different carbon sources in Acetobacter aceti.</title>
        <authorList>
            <person name="Sakurai K."/>
            <person name="Arai H."/>
            <person name="Ishii M."/>
            <person name="Igarashi Y."/>
        </authorList>
    </citation>
    <scope>NUCLEOTIDE SEQUENCE [LARGE SCALE GENOMIC DNA]</scope>
    <source>
        <strain evidence="1 2">NBRC 14818</strain>
    </source>
</reference>
<sequence length="122" mass="13160">MAPAPAGTPVQGIYFDVVDIRSNRRDADGQSVITANRLLDGITVWRAADGSWKERIAESALVSNTEVEDLLSSLKGKAQELGLVGIYGVQVQDDTDGKIIPVTARERIRAFGPSVHPEFSPL</sequence>
<dbReference type="EMBL" id="AP023410">
    <property type="protein sequence ID" value="BCK74459.1"/>
    <property type="molecule type" value="Genomic_DNA"/>
</dbReference>
<dbReference type="Pfam" id="PF11011">
    <property type="entry name" value="DUF2849"/>
    <property type="match status" value="1"/>
</dbReference>
<name>A0AB33I9C3_ACEAC</name>
<accession>A0AB33I9C3</accession>
<dbReference type="InterPro" id="IPR021270">
    <property type="entry name" value="DUF2849"/>
</dbReference>
<keyword evidence="2" id="KW-1185">Reference proteome</keyword>
<dbReference type="RefSeq" id="WP_010667092.1">
    <property type="nucleotide sequence ID" value="NZ_AP023410.1"/>
</dbReference>
<evidence type="ECO:0000313" key="2">
    <source>
        <dbReference type="Proteomes" id="UP000516424"/>
    </source>
</evidence>
<organism evidence="1 2">
    <name type="scientific">Acetobacter aceti NBRC 14818</name>
    <dbReference type="NCBI Taxonomy" id="887700"/>
    <lineage>
        <taxon>Bacteria</taxon>
        <taxon>Pseudomonadati</taxon>
        <taxon>Pseudomonadota</taxon>
        <taxon>Alphaproteobacteria</taxon>
        <taxon>Acetobacterales</taxon>
        <taxon>Acetobacteraceae</taxon>
        <taxon>Acetobacter</taxon>
        <taxon>Acetobacter subgen. Acetobacter</taxon>
    </lineage>
</organism>
<protein>
    <recommendedName>
        <fullName evidence="3">Phage protein</fullName>
    </recommendedName>
</protein>
<dbReference type="AlphaFoldDB" id="A0AB33I9C3"/>
<evidence type="ECO:0000313" key="1">
    <source>
        <dbReference type="EMBL" id="BCK74459.1"/>
    </source>
</evidence>
<gene>
    <name evidence="1" type="ORF">EMQ_0065</name>
</gene>
<dbReference type="Proteomes" id="UP000516424">
    <property type="component" value="Chromosome"/>
</dbReference>
<proteinExistence type="predicted"/>
<evidence type="ECO:0008006" key="3">
    <source>
        <dbReference type="Google" id="ProtNLM"/>
    </source>
</evidence>